<keyword evidence="2" id="KW-1185">Reference proteome</keyword>
<evidence type="ECO:0000313" key="1">
    <source>
        <dbReference type="EMBL" id="AKE44883.1"/>
    </source>
</evidence>
<organism evidence="1 2">
    <name type="scientific">Sinorhizobium phage phiM9</name>
    <dbReference type="NCBI Taxonomy" id="1636182"/>
    <lineage>
        <taxon>Viruses</taxon>
        <taxon>Duplodnaviria</taxon>
        <taxon>Heunggongvirae</taxon>
        <taxon>Uroviricota</taxon>
        <taxon>Caudoviricetes</taxon>
        <taxon>Pootjesviridae</taxon>
        <taxon>Emnonavirus</taxon>
        <taxon>Emnonavirus phiM9</taxon>
    </lineage>
</organism>
<accession>A0A0F6R7S5</accession>
<evidence type="ECO:0000313" key="2">
    <source>
        <dbReference type="Proteomes" id="UP000033804"/>
    </source>
</evidence>
<proteinExistence type="predicted"/>
<dbReference type="GeneID" id="26517935"/>
<reference evidence="2" key="2">
    <citation type="submission" date="2015-03" db="EMBL/GenBank/DDBJ databases">
        <title>The genome and structure of Sinorhizobium meliloti phage phiM9.</title>
        <authorList>
            <person name="Johnson M.C."/>
            <person name="Tatum K.B."/>
            <person name="Lynn J.S."/>
            <person name="Brewer T.E."/>
            <person name="Washburn B.K."/>
            <person name="Stroupe M.E."/>
            <person name="Jones K.M."/>
        </authorList>
    </citation>
    <scope>NUCLEOTIDE SEQUENCE [LARGE SCALE GENOMIC DNA]</scope>
</reference>
<reference evidence="1 2" key="1">
    <citation type="journal article" date="2015" name="J. Virol.">
        <title>Sinorhizobium meliloti Phage ?M9 Defines a New Group of T4 Superfamily Phages with Unusual Genomic Features but a Common T=16 Capsid.</title>
        <authorList>
            <person name="Johnson M.C."/>
            <person name="Tatum K.B."/>
            <person name="Lynn J.S."/>
            <person name="Brewer T.E."/>
            <person name="Lu S."/>
            <person name="Washburn B.K."/>
            <person name="Stroupe M.E."/>
            <person name="Jones K.M."/>
        </authorList>
    </citation>
    <scope>NUCLEOTIDE SEQUENCE [LARGE SCALE GENOMIC DNA]</scope>
</reference>
<sequence>MKIVLTVVAMITLSGCCTSFNRGWSQECPPRYVGYELKFENVK</sequence>
<protein>
    <recommendedName>
        <fullName evidence="3">Lipoprotein</fullName>
    </recommendedName>
</protein>
<evidence type="ECO:0008006" key="3">
    <source>
        <dbReference type="Google" id="ProtNLM"/>
    </source>
</evidence>
<dbReference type="PROSITE" id="PS51257">
    <property type="entry name" value="PROKAR_LIPOPROTEIN"/>
    <property type="match status" value="1"/>
</dbReference>
<dbReference type="RefSeq" id="YP_009189637.1">
    <property type="nucleotide sequence ID" value="NC_028676.1"/>
</dbReference>
<gene>
    <name evidence="1" type="ORF">Sm_phiM9_256</name>
</gene>
<dbReference type="Proteomes" id="UP000033804">
    <property type="component" value="Segment"/>
</dbReference>
<dbReference type="EMBL" id="KP881232">
    <property type="protein sequence ID" value="AKE44883.1"/>
    <property type="molecule type" value="Genomic_DNA"/>
</dbReference>
<dbReference type="KEGG" id="vg:26517935"/>
<name>A0A0F6R7S5_9CAUD</name>